<keyword evidence="2" id="KW-1185">Reference proteome</keyword>
<dbReference type="EMBL" id="JANBPW010000944">
    <property type="protein sequence ID" value="KAJ1947301.1"/>
    <property type="molecule type" value="Genomic_DNA"/>
</dbReference>
<comment type="caution">
    <text evidence="1">The sequence shown here is derived from an EMBL/GenBank/DDBJ whole genome shotgun (WGS) entry which is preliminary data.</text>
</comment>
<gene>
    <name evidence="1" type="ORF">FBU59_001888</name>
</gene>
<name>A0ACC1JD03_9FUNG</name>
<evidence type="ECO:0000313" key="2">
    <source>
        <dbReference type="Proteomes" id="UP001150603"/>
    </source>
</evidence>
<reference evidence="1" key="1">
    <citation type="submission" date="2022-07" db="EMBL/GenBank/DDBJ databases">
        <title>Phylogenomic reconstructions and comparative analyses of Kickxellomycotina fungi.</title>
        <authorList>
            <person name="Reynolds N.K."/>
            <person name="Stajich J.E."/>
            <person name="Barry K."/>
            <person name="Grigoriev I.V."/>
            <person name="Crous P."/>
            <person name="Smith M.E."/>
        </authorList>
    </citation>
    <scope>NUCLEOTIDE SEQUENCE</scope>
    <source>
        <strain evidence="1">NRRL 5244</strain>
    </source>
</reference>
<accession>A0ACC1JD03</accession>
<proteinExistence type="predicted"/>
<organism evidence="1 2">
    <name type="scientific">Linderina macrospora</name>
    <dbReference type="NCBI Taxonomy" id="4868"/>
    <lineage>
        <taxon>Eukaryota</taxon>
        <taxon>Fungi</taxon>
        <taxon>Fungi incertae sedis</taxon>
        <taxon>Zoopagomycota</taxon>
        <taxon>Kickxellomycotina</taxon>
        <taxon>Kickxellomycetes</taxon>
        <taxon>Kickxellales</taxon>
        <taxon>Kickxellaceae</taxon>
        <taxon>Linderina</taxon>
    </lineage>
</organism>
<evidence type="ECO:0000313" key="1">
    <source>
        <dbReference type="EMBL" id="KAJ1947301.1"/>
    </source>
</evidence>
<protein>
    <submittedName>
        <fullName evidence="1">Uncharacterized protein</fullName>
    </submittedName>
</protein>
<dbReference type="Proteomes" id="UP001150603">
    <property type="component" value="Unassembled WGS sequence"/>
</dbReference>
<sequence>MFWPKGSLKKSMEATEGTFAEIVKQLPVVTKQPKALYSKPDKNSKLSFTEAALAKRFAEIWRAMAKMPRAKTQHHSKTEGLPELVDYQTTMVPNTKVKVDFLF</sequence>
<feature type="non-terminal residue" evidence="1">
    <location>
        <position position="103"/>
    </location>
</feature>